<feature type="binding site" evidence="1">
    <location>
        <position position="179"/>
    </location>
    <ligand>
        <name>Zn(2+)</name>
        <dbReference type="ChEBI" id="CHEBI:29105"/>
        <note>catalytic</note>
    </ligand>
</feature>
<dbReference type="PROSITE" id="PS50214">
    <property type="entry name" value="DISINTEGRIN_2"/>
    <property type="match status" value="1"/>
</dbReference>
<dbReference type="Gene3D" id="4.10.70.10">
    <property type="entry name" value="Disintegrin domain"/>
    <property type="match status" value="1"/>
</dbReference>
<comment type="caution">
    <text evidence="1">Lacks conserved residue(s) required for the propagation of feature annotation.</text>
</comment>
<reference evidence="4 5" key="1">
    <citation type="submission" date="2020-08" db="EMBL/GenBank/DDBJ databases">
        <authorList>
            <person name="Hejnol A."/>
        </authorList>
    </citation>
    <scope>NUCLEOTIDE SEQUENCE [LARGE SCALE GENOMIC DNA]</scope>
</reference>
<feature type="active site" evidence="1">
    <location>
        <position position="180"/>
    </location>
</feature>
<dbReference type="GO" id="GO:0004222">
    <property type="term" value="F:metalloendopeptidase activity"/>
    <property type="evidence" value="ECO:0007669"/>
    <property type="project" value="InterPro"/>
</dbReference>
<feature type="binding site" evidence="1">
    <location>
        <position position="189"/>
    </location>
    <ligand>
        <name>Zn(2+)</name>
        <dbReference type="ChEBI" id="CHEBI:29105"/>
        <note>catalytic</note>
    </ligand>
</feature>
<dbReference type="GO" id="GO:0005886">
    <property type="term" value="C:plasma membrane"/>
    <property type="evidence" value="ECO:0007669"/>
    <property type="project" value="TreeGrafter"/>
</dbReference>
<comment type="caution">
    <text evidence="4">The sequence shown here is derived from an EMBL/GenBank/DDBJ whole genome shotgun (WGS) entry which is preliminary data.</text>
</comment>
<feature type="domain" description="Disintegrin" evidence="2">
    <location>
        <begin position="246"/>
        <end position="347"/>
    </location>
</feature>
<dbReference type="GO" id="GO:0046872">
    <property type="term" value="F:metal ion binding"/>
    <property type="evidence" value="ECO:0007669"/>
    <property type="project" value="UniProtKB-KW"/>
</dbReference>
<evidence type="ECO:0000259" key="2">
    <source>
        <dbReference type="PROSITE" id="PS50214"/>
    </source>
</evidence>
<dbReference type="Pfam" id="PF00200">
    <property type="entry name" value="Disintegrin"/>
    <property type="match status" value="1"/>
</dbReference>
<evidence type="ECO:0000259" key="3">
    <source>
        <dbReference type="PROSITE" id="PS50215"/>
    </source>
</evidence>
<keyword evidence="1" id="KW-0862">Zinc</keyword>
<dbReference type="PROSITE" id="PS50215">
    <property type="entry name" value="ADAM_MEPRO"/>
    <property type="match status" value="1"/>
</dbReference>
<evidence type="ECO:0000313" key="4">
    <source>
        <dbReference type="EMBL" id="CAD5115912.1"/>
    </source>
</evidence>
<dbReference type="InterPro" id="IPR001762">
    <property type="entry name" value="Disintegrin_dom"/>
</dbReference>
<organism evidence="4 5">
    <name type="scientific">Dimorphilus gyrociliatus</name>
    <dbReference type="NCBI Taxonomy" id="2664684"/>
    <lineage>
        <taxon>Eukaryota</taxon>
        <taxon>Metazoa</taxon>
        <taxon>Spiralia</taxon>
        <taxon>Lophotrochozoa</taxon>
        <taxon>Annelida</taxon>
        <taxon>Polychaeta</taxon>
        <taxon>Polychaeta incertae sedis</taxon>
        <taxon>Dinophilidae</taxon>
        <taxon>Dimorphilus</taxon>
    </lineage>
</organism>
<dbReference type="SUPFAM" id="SSF55486">
    <property type="entry name" value="Metalloproteases ('zincins'), catalytic domain"/>
    <property type="match status" value="1"/>
</dbReference>
<dbReference type="Pfam" id="PF13574">
    <property type="entry name" value="Reprolysin_2"/>
    <property type="match status" value="1"/>
</dbReference>
<keyword evidence="1" id="KW-0479">Metal-binding</keyword>
<dbReference type="Gene3D" id="3.40.390.10">
    <property type="entry name" value="Collagenase (Catalytic Domain)"/>
    <property type="match status" value="1"/>
</dbReference>
<name>A0A7I8VI04_9ANNE</name>
<dbReference type="InterPro" id="IPR024079">
    <property type="entry name" value="MetalloPept_cat_dom_sf"/>
</dbReference>
<feature type="binding site" evidence="1">
    <location>
        <position position="183"/>
    </location>
    <ligand>
        <name>Zn(2+)</name>
        <dbReference type="ChEBI" id="CHEBI:29105"/>
        <note>catalytic</note>
    </ligand>
</feature>
<accession>A0A7I8VI04</accession>
<evidence type="ECO:0000256" key="1">
    <source>
        <dbReference type="PROSITE-ProRule" id="PRU00276"/>
    </source>
</evidence>
<dbReference type="InterPro" id="IPR051489">
    <property type="entry name" value="ADAM_Metalloproteinase"/>
</dbReference>
<proteinExistence type="predicted"/>
<dbReference type="InterPro" id="IPR001590">
    <property type="entry name" value="Peptidase_M12B"/>
</dbReference>
<dbReference type="PANTHER" id="PTHR45702:SF2">
    <property type="entry name" value="KUZBANIAN, ISOFORM A"/>
    <property type="match status" value="1"/>
</dbReference>
<dbReference type="PANTHER" id="PTHR45702">
    <property type="entry name" value="ADAM10/ADAM17 METALLOPEPTIDASE FAMILY MEMBER"/>
    <property type="match status" value="1"/>
</dbReference>
<sequence length="376" mass="41633">MKMICYSGYVVNSTDMDKIGSLVYGSLVNRVLADIFSMVHDINHIYSLTDFDEDGQADSIGVSLVGVTIVTDRQSREDNYALSGNLEMAEEYLTRFSLYNFSNVCAAIALTNRPFKDRVGNRVNGVTYRVDPNNKYFKFYGICAKPFQYLGPRYKNVLVTTAKNTKSLKRIERTATIAHELGHMFGAYHDDPMDPLCSPDTVNGFYIMHTHAINGYLFNNNKFSPCSKRRMSKVLQLRSDCLKEEKTVCGNGIVEEGEECDCGTVDTCDTIDKCCTPSDVPLTSLDRPCSIRSSAGYLCTPSTGTCCTLNCKYKPRGEVCGYSSECRKTPTCTGISRFCMIGEALKDGTLCANGHQSCKQGECSQSLCFAKGLRGQ</sequence>
<dbReference type="SUPFAM" id="SSF57552">
    <property type="entry name" value="Blood coagulation inhibitor (disintegrin)"/>
    <property type="match status" value="1"/>
</dbReference>
<dbReference type="InterPro" id="IPR036436">
    <property type="entry name" value="Disintegrin_dom_sf"/>
</dbReference>
<dbReference type="GO" id="GO:0006509">
    <property type="term" value="P:membrane protein ectodomain proteolysis"/>
    <property type="evidence" value="ECO:0007669"/>
    <property type="project" value="TreeGrafter"/>
</dbReference>
<gene>
    <name evidence="4" type="ORF">DGYR_LOCUS4596</name>
</gene>
<evidence type="ECO:0000313" key="5">
    <source>
        <dbReference type="Proteomes" id="UP000549394"/>
    </source>
</evidence>
<protein>
    <submittedName>
        <fullName evidence="4">DgyrCDS4846</fullName>
    </submittedName>
</protein>
<feature type="domain" description="Peptidase M12B" evidence="3">
    <location>
        <begin position="8"/>
        <end position="236"/>
    </location>
</feature>
<dbReference type="OrthoDB" id="2149267at2759"/>
<dbReference type="GO" id="GO:0007219">
    <property type="term" value="P:Notch signaling pathway"/>
    <property type="evidence" value="ECO:0007669"/>
    <property type="project" value="TreeGrafter"/>
</dbReference>
<dbReference type="SMART" id="SM00050">
    <property type="entry name" value="DISIN"/>
    <property type="match status" value="1"/>
</dbReference>
<keyword evidence="5" id="KW-1185">Reference proteome</keyword>
<dbReference type="Proteomes" id="UP000549394">
    <property type="component" value="Unassembled WGS sequence"/>
</dbReference>
<dbReference type="AlphaFoldDB" id="A0A7I8VI04"/>
<dbReference type="EMBL" id="CAJFCJ010000006">
    <property type="protein sequence ID" value="CAD5115912.1"/>
    <property type="molecule type" value="Genomic_DNA"/>
</dbReference>